<dbReference type="Gene3D" id="4.10.60.10">
    <property type="entry name" value="Zinc finger, CCHC-type"/>
    <property type="match status" value="1"/>
</dbReference>
<protein>
    <submittedName>
        <fullName evidence="4">CCHC-type domain-containing protein</fullName>
    </submittedName>
</protein>
<sequence length="292" mass="33623">MSLDSTLPDLSSDEAAFAKLKFIIEKTIIDLNNMDAVDVGLSQNESLRSFKAKLKHVLQNWKNYEDLTVKEPWQELIDVLKEFKAIEKTVISYDAVVIAAKDSKSEFVFGKPFETEYRPAHVEQVSVEEWPAKMSAKRRQSQIEAHLLSESSLTQNFCTQTPTFYSCCKCMSNDHSYKYCSRSSTCATCKLEGHIAKDCEYSLCVHCQIYGHTRPVCPDIDKPAVCHKCGEPGHIAIYCQSFDYRHCRLCGGKHFMVYCDRFNGKCYKHFGAHMYLQCPDYLNKKLRSRFYE</sequence>
<organism evidence="3 4">
    <name type="scientific">Panagrolaimus davidi</name>
    <dbReference type="NCBI Taxonomy" id="227884"/>
    <lineage>
        <taxon>Eukaryota</taxon>
        <taxon>Metazoa</taxon>
        <taxon>Ecdysozoa</taxon>
        <taxon>Nematoda</taxon>
        <taxon>Chromadorea</taxon>
        <taxon>Rhabditida</taxon>
        <taxon>Tylenchina</taxon>
        <taxon>Panagrolaimomorpha</taxon>
        <taxon>Panagrolaimoidea</taxon>
        <taxon>Panagrolaimidae</taxon>
        <taxon>Panagrolaimus</taxon>
    </lineage>
</organism>
<dbReference type="WBParaSite" id="PDA_v2.g18880.t1">
    <property type="protein sequence ID" value="PDA_v2.g18880.t1"/>
    <property type="gene ID" value="PDA_v2.g18880"/>
</dbReference>
<dbReference type="PROSITE" id="PS50158">
    <property type="entry name" value="ZF_CCHC"/>
    <property type="match status" value="1"/>
</dbReference>
<dbReference type="InterPro" id="IPR001878">
    <property type="entry name" value="Znf_CCHC"/>
</dbReference>
<proteinExistence type="predicted"/>
<dbReference type="GO" id="GO:0008270">
    <property type="term" value="F:zinc ion binding"/>
    <property type="evidence" value="ECO:0007669"/>
    <property type="project" value="UniProtKB-KW"/>
</dbReference>
<evidence type="ECO:0000256" key="1">
    <source>
        <dbReference type="PROSITE-ProRule" id="PRU00047"/>
    </source>
</evidence>
<accession>A0A914PRV9</accession>
<dbReference type="SUPFAM" id="SSF57756">
    <property type="entry name" value="Retrovirus zinc finger-like domains"/>
    <property type="match status" value="1"/>
</dbReference>
<keyword evidence="3" id="KW-1185">Reference proteome</keyword>
<dbReference type="GO" id="GO:0019899">
    <property type="term" value="F:enzyme binding"/>
    <property type="evidence" value="ECO:0007669"/>
    <property type="project" value="UniProtKB-ARBA"/>
</dbReference>
<dbReference type="GO" id="GO:0003676">
    <property type="term" value="F:nucleic acid binding"/>
    <property type="evidence" value="ECO:0007669"/>
    <property type="project" value="InterPro"/>
</dbReference>
<keyword evidence="1" id="KW-0479">Metal-binding</keyword>
<evidence type="ECO:0000313" key="4">
    <source>
        <dbReference type="WBParaSite" id="PDA_v2.g18880.t1"/>
    </source>
</evidence>
<dbReference type="Pfam" id="PF00098">
    <property type="entry name" value="zf-CCHC"/>
    <property type="match status" value="1"/>
</dbReference>
<dbReference type="Proteomes" id="UP000887578">
    <property type="component" value="Unplaced"/>
</dbReference>
<name>A0A914PRV9_9BILA</name>
<evidence type="ECO:0000313" key="3">
    <source>
        <dbReference type="Proteomes" id="UP000887578"/>
    </source>
</evidence>
<dbReference type="SMART" id="SM00343">
    <property type="entry name" value="ZnF_C2HC"/>
    <property type="match status" value="3"/>
</dbReference>
<reference evidence="4" key="1">
    <citation type="submission" date="2022-11" db="UniProtKB">
        <authorList>
            <consortium name="WormBaseParasite"/>
        </authorList>
    </citation>
    <scope>IDENTIFICATION</scope>
</reference>
<keyword evidence="1" id="KW-0863">Zinc-finger</keyword>
<keyword evidence="1" id="KW-0862">Zinc</keyword>
<feature type="domain" description="CCHC-type" evidence="2">
    <location>
        <begin position="226"/>
        <end position="241"/>
    </location>
</feature>
<dbReference type="AlphaFoldDB" id="A0A914PRV9"/>
<dbReference type="InterPro" id="IPR036875">
    <property type="entry name" value="Znf_CCHC_sf"/>
</dbReference>
<evidence type="ECO:0000259" key="2">
    <source>
        <dbReference type="PROSITE" id="PS50158"/>
    </source>
</evidence>